<evidence type="ECO:0000256" key="7">
    <source>
        <dbReference type="SAM" id="Phobius"/>
    </source>
</evidence>
<dbReference type="EMBL" id="UOEG01000297">
    <property type="protein sequence ID" value="VAW05399.1"/>
    <property type="molecule type" value="Genomic_DNA"/>
</dbReference>
<dbReference type="NCBIfam" id="TIGR01726">
    <property type="entry name" value="HEQRo_perm_3TM"/>
    <property type="match status" value="1"/>
</dbReference>
<proteinExistence type="predicted"/>
<dbReference type="InterPro" id="IPR010065">
    <property type="entry name" value="AA_ABC_transptr_permease_3TM"/>
</dbReference>
<feature type="transmembrane region" description="Helical" evidence="7">
    <location>
        <begin position="261"/>
        <end position="285"/>
    </location>
</feature>
<feature type="transmembrane region" description="Helical" evidence="7">
    <location>
        <begin position="399"/>
        <end position="419"/>
    </location>
</feature>
<dbReference type="GO" id="GO:0043190">
    <property type="term" value="C:ATP-binding cassette (ABC) transporter complex"/>
    <property type="evidence" value="ECO:0007669"/>
    <property type="project" value="InterPro"/>
</dbReference>
<dbReference type="GO" id="GO:0022857">
    <property type="term" value="F:transmembrane transporter activity"/>
    <property type="evidence" value="ECO:0007669"/>
    <property type="project" value="InterPro"/>
</dbReference>
<evidence type="ECO:0000256" key="3">
    <source>
        <dbReference type="ARBA" id="ARBA00022475"/>
    </source>
</evidence>
<keyword evidence="3" id="KW-1003">Cell membrane</keyword>
<feature type="transmembrane region" description="Helical" evidence="7">
    <location>
        <begin position="107"/>
        <end position="128"/>
    </location>
</feature>
<name>A0A3B0SZ45_9ZZZZ</name>
<dbReference type="PANTHER" id="PTHR30614">
    <property type="entry name" value="MEMBRANE COMPONENT OF AMINO ACID ABC TRANSPORTER"/>
    <property type="match status" value="1"/>
</dbReference>
<feature type="transmembrane region" description="Helical" evidence="7">
    <location>
        <begin position="227"/>
        <end position="249"/>
    </location>
</feature>
<feature type="transmembrane region" description="Helical" evidence="7">
    <location>
        <begin position="297"/>
        <end position="317"/>
    </location>
</feature>
<dbReference type="InterPro" id="IPR035906">
    <property type="entry name" value="MetI-like_sf"/>
</dbReference>
<feature type="transmembrane region" description="Helical" evidence="7">
    <location>
        <begin position="36"/>
        <end position="61"/>
    </location>
</feature>
<dbReference type="GO" id="GO:0006865">
    <property type="term" value="P:amino acid transport"/>
    <property type="evidence" value="ECO:0007669"/>
    <property type="project" value="TreeGrafter"/>
</dbReference>
<evidence type="ECO:0000256" key="6">
    <source>
        <dbReference type="ARBA" id="ARBA00023136"/>
    </source>
</evidence>
<dbReference type="Pfam" id="PF00528">
    <property type="entry name" value="BPD_transp_1"/>
    <property type="match status" value="1"/>
</dbReference>
<evidence type="ECO:0000256" key="2">
    <source>
        <dbReference type="ARBA" id="ARBA00022448"/>
    </source>
</evidence>
<evidence type="ECO:0000313" key="9">
    <source>
        <dbReference type="EMBL" id="VAW05399.1"/>
    </source>
</evidence>
<protein>
    <submittedName>
        <fullName evidence="9">Glutamate/glutamine/aspartate/asparagine ABC transporter, permease protein 2 BztC</fullName>
    </submittedName>
</protein>
<evidence type="ECO:0000259" key="8">
    <source>
        <dbReference type="PROSITE" id="PS50928"/>
    </source>
</evidence>
<evidence type="ECO:0000256" key="5">
    <source>
        <dbReference type="ARBA" id="ARBA00022989"/>
    </source>
</evidence>
<dbReference type="Gene3D" id="1.10.3720.10">
    <property type="entry name" value="MetI-like"/>
    <property type="match status" value="1"/>
</dbReference>
<reference evidence="9" key="1">
    <citation type="submission" date="2018-06" db="EMBL/GenBank/DDBJ databases">
        <authorList>
            <person name="Zhirakovskaya E."/>
        </authorList>
    </citation>
    <scope>NUCLEOTIDE SEQUENCE</scope>
</reference>
<accession>A0A3B0SZ45</accession>
<dbReference type="PROSITE" id="PS50928">
    <property type="entry name" value="ABC_TM1"/>
    <property type="match status" value="1"/>
</dbReference>
<feature type="transmembrane region" description="Helical" evidence="7">
    <location>
        <begin position="135"/>
        <end position="151"/>
    </location>
</feature>
<dbReference type="InterPro" id="IPR043429">
    <property type="entry name" value="ArtM/GltK/GlnP/TcyL/YhdX-like"/>
</dbReference>
<evidence type="ECO:0000256" key="1">
    <source>
        <dbReference type="ARBA" id="ARBA00004651"/>
    </source>
</evidence>
<gene>
    <name evidence="9" type="ORF">MNBD_ALPHA07-1777</name>
</gene>
<comment type="subcellular location">
    <subcellularLocation>
        <location evidence="1">Cell membrane</location>
        <topology evidence="1">Multi-pass membrane protein</topology>
    </subcellularLocation>
</comment>
<dbReference type="InterPro" id="IPR000515">
    <property type="entry name" value="MetI-like"/>
</dbReference>
<sequence>MSDVSFVRTEILPEKAPPASTVGIIGWAREKLFSSYLNSAITAISLFAIFMLFKGLIPWFFSPTWVAASLGECREIIAAAGREEGACWGVIRDRWVQLIFGFYPVEFYWRPILVFILLFVALAPILFSEYVPRKMIWFTAIYLFLMPWLLWGGSIWGPLMIMAGFAVCYFSYKAVNTVAGPILALIVSILAMIIWWLFLASLVASAINSIIPIELGVAISRDFGGLLLSLTIGVVAIAISLPLGIVLALGRQSDLPIVRALCVGFIEFIRGVPLITLLFVASTLLNIFLPPGTNFDIILRVIIMATLFSAAYMAEVIRGGLAALPKGQYEGADSLGLNYWQSQRLIIMPQALKISIPGIVSSFIGLFKDTTLVSIIGLLDPIGLSTAIRADTAWTGIVWELYGFIALMFWVFCFSMSRYSMYLERKLKTTN</sequence>
<keyword evidence="4 7" id="KW-0812">Transmembrane</keyword>
<dbReference type="SUPFAM" id="SSF161098">
    <property type="entry name" value="MetI-like"/>
    <property type="match status" value="1"/>
</dbReference>
<feature type="domain" description="ABC transmembrane type-1" evidence="8">
    <location>
        <begin position="226"/>
        <end position="420"/>
    </location>
</feature>
<dbReference type="CDD" id="cd06261">
    <property type="entry name" value="TM_PBP2"/>
    <property type="match status" value="1"/>
</dbReference>
<keyword evidence="2" id="KW-0813">Transport</keyword>
<keyword evidence="6 7" id="KW-0472">Membrane</keyword>
<dbReference type="PANTHER" id="PTHR30614:SF41">
    <property type="entry name" value="INNER MEMBRANE AMINO-ACID ABC TRANSPORTER PERMEASE PROTEIN YHDY"/>
    <property type="match status" value="1"/>
</dbReference>
<keyword evidence="5 7" id="KW-1133">Transmembrane helix</keyword>
<evidence type="ECO:0000256" key="4">
    <source>
        <dbReference type="ARBA" id="ARBA00022692"/>
    </source>
</evidence>
<organism evidence="9">
    <name type="scientific">hydrothermal vent metagenome</name>
    <dbReference type="NCBI Taxonomy" id="652676"/>
    <lineage>
        <taxon>unclassified sequences</taxon>
        <taxon>metagenomes</taxon>
        <taxon>ecological metagenomes</taxon>
    </lineage>
</organism>
<feature type="transmembrane region" description="Helical" evidence="7">
    <location>
        <begin position="182"/>
        <end position="207"/>
    </location>
</feature>
<dbReference type="AlphaFoldDB" id="A0A3B0SZ45"/>